<dbReference type="InterPro" id="IPR029016">
    <property type="entry name" value="GAF-like_dom_sf"/>
</dbReference>
<dbReference type="Gene3D" id="1.10.10.10">
    <property type="entry name" value="Winged helix-like DNA-binding domain superfamily/Winged helix DNA-binding domain"/>
    <property type="match status" value="1"/>
</dbReference>
<dbReference type="SMART" id="SM00346">
    <property type="entry name" value="HTH_ICLR"/>
    <property type="match status" value="1"/>
</dbReference>
<evidence type="ECO:0000256" key="4">
    <source>
        <dbReference type="SAM" id="MobiDB-lite"/>
    </source>
</evidence>
<evidence type="ECO:0000256" key="3">
    <source>
        <dbReference type="ARBA" id="ARBA00023163"/>
    </source>
</evidence>
<feature type="compositionally biased region" description="Basic and acidic residues" evidence="4">
    <location>
        <begin position="266"/>
        <end position="280"/>
    </location>
</feature>
<keyword evidence="8" id="KW-1185">Reference proteome</keyword>
<sequence>MEYEKSISAKIAVQGISNPSSHGAQAIDRAATLLLLVGRAGPSGARLSELVEQCSLSKPTVRRMLLALARAGLLDQDHETRRYYLGPEIHVLGTLASARFGIHSISVRSLVRLSQRTGDTAFLSVPRDVYSICVHREEGPFPIRVHALHAGDRHPLGVGAGGLALLAALPDDEVEDVLAANADVLAEKYPPFSPSVLRNLVQDTRERGYALNPGMLLPDSWAIGVPIHGPDGRPVGALSIAATASRLSRERQLEIAPLLRKEASSIETKLAETDPAEKQARVRRISP</sequence>
<dbReference type="EMBL" id="CP102845">
    <property type="protein sequence ID" value="UVF17580.1"/>
    <property type="molecule type" value="Genomic_DNA"/>
</dbReference>
<dbReference type="Pfam" id="PF09339">
    <property type="entry name" value="HTH_IclR"/>
    <property type="match status" value="1"/>
</dbReference>
<keyword evidence="1" id="KW-0805">Transcription regulation</keyword>
<evidence type="ECO:0000259" key="5">
    <source>
        <dbReference type="PROSITE" id="PS51077"/>
    </source>
</evidence>
<name>A0ABY5RK51_9HYPH</name>
<reference evidence="7" key="1">
    <citation type="submission" date="2022-08" db="EMBL/GenBank/DDBJ databases">
        <title>Microvirga terrae sp. nov., isolated from soil.</title>
        <authorList>
            <person name="Kim K.H."/>
            <person name="Seo Y.L."/>
            <person name="Kim J.M."/>
            <person name="Lee J.K."/>
            <person name="Han D.M."/>
            <person name="Jeon C.O."/>
        </authorList>
    </citation>
    <scope>NUCLEOTIDE SEQUENCE</scope>
    <source>
        <strain evidence="7">R24</strain>
    </source>
</reference>
<evidence type="ECO:0000256" key="2">
    <source>
        <dbReference type="ARBA" id="ARBA00023125"/>
    </source>
</evidence>
<feature type="domain" description="HTH iclR-type" evidence="5">
    <location>
        <begin position="24"/>
        <end position="87"/>
    </location>
</feature>
<organism evidence="7 8">
    <name type="scientific">Microvirga terrae</name>
    <dbReference type="NCBI Taxonomy" id="2740529"/>
    <lineage>
        <taxon>Bacteria</taxon>
        <taxon>Pseudomonadati</taxon>
        <taxon>Pseudomonadota</taxon>
        <taxon>Alphaproteobacteria</taxon>
        <taxon>Hyphomicrobiales</taxon>
        <taxon>Methylobacteriaceae</taxon>
        <taxon>Microvirga</taxon>
    </lineage>
</organism>
<dbReference type="InterPro" id="IPR036390">
    <property type="entry name" value="WH_DNA-bd_sf"/>
</dbReference>
<dbReference type="SUPFAM" id="SSF55781">
    <property type="entry name" value="GAF domain-like"/>
    <property type="match status" value="1"/>
</dbReference>
<dbReference type="PROSITE" id="PS51077">
    <property type="entry name" value="HTH_ICLR"/>
    <property type="match status" value="1"/>
</dbReference>
<protein>
    <submittedName>
        <fullName evidence="7">IclR family transcriptional regulator</fullName>
    </submittedName>
</protein>
<dbReference type="SUPFAM" id="SSF46785">
    <property type="entry name" value="Winged helix' DNA-binding domain"/>
    <property type="match status" value="1"/>
</dbReference>
<evidence type="ECO:0000259" key="6">
    <source>
        <dbReference type="PROSITE" id="PS51078"/>
    </source>
</evidence>
<feature type="domain" description="IclR-ED" evidence="6">
    <location>
        <begin position="88"/>
        <end position="272"/>
    </location>
</feature>
<dbReference type="InterPro" id="IPR014757">
    <property type="entry name" value="Tscrpt_reg_IclR_C"/>
</dbReference>
<keyword evidence="3" id="KW-0804">Transcription</keyword>
<gene>
    <name evidence="7" type="ORF">HPT29_013605</name>
</gene>
<dbReference type="InterPro" id="IPR036388">
    <property type="entry name" value="WH-like_DNA-bd_sf"/>
</dbReference>
<dbReference type="PROSITE" id="PS51078">
    <property type="entry name" value="ICLR_ED"/>
    <property type="match status" value="1"/>
</dbReference>
<evidence type="ECO:0000313" key="7">
    <source>
        <dbReference type="EMBL" id="UVF17580.1"/>
    </source>
</evidence>
<keyword evidence="2" id="KW-0238">DNA-binding</keyword>
<dbReference type="InterPro" id="IPR050707">
    <property type="entry name" value="HTH_MetabolicPath_Reg"/>
</dbReference>
<dbReference type="Pfam" id="PF01614">
    <property type="entry name" value="IclR_C"/>
    <property type="match status" value="1"/>
</dbReference>
<dbReference type="PANTHER" id="PTHR30136">
    <property type="entry name" value="HELIX-TURN-HELIX TRANSCRIPTIONAL REGULATOR, ICLR FAMILY"/>
    <property type="match status" value="1"/>
</dbReference>
<dbReference type="Proteomes" id="UP001017257">
    <property type="component" value="Chromosome"/>
</dbReference>
<accession>A0ABY5RK51</accession>
<evidence type="ECO:0000256" key="1">
    <source>
        <dbReference type="ARBA" id="ARBA00023015"/>
    </source>
</evidence>
<dbReference type="InterPro" id="IPR005471">
    <property type="entry name" value="Tscrpt_reg_IclR_N"/>
</dbReference>
<feature type="region of interest" description="Disordered" evidence="4">
    <location>
        <begin position="266"/>
        <end position="287"/>
    </location>
</feature>
<dbReference type="Gene3D" id="3.30.450.40">
    <property type="match status" value="1"/>
</dbReference>
<evidence type="ECO:0000313" key="8">
    <source>
        <dbReference type="Proteomes" id="UP001017257"/>
    </source>
</evidence>
<proteinExistence type="predicted"/>
<dbReference type="PANTHER" id="PTHR30136:SF39">
    <property type="entry name" value="TRANSCRIPTIONAL REGULATORY PROTEIN"/>
    <property type="match status" value="1"/>
</dbReference>